<keyword evidence="1" id="KW-0812">Transmembrane</keyword>
<sequence>MDVESVPKPPFQGSSPQDWVQWTWHRLQTQPWVLGGAVVMAIFFVMFVAMIIFAMSFGCCCSSSGRGQKKKTRNGVL</sequence>
<evidence type="ECO:0000313" key="3">
    <source>
        <dbReference type="Proteomes" id="UP000823561"/>
    </source>
</evidence>
<evidence type="ECO:0000313" key="2">
    <source>
        <dbReference type="EMBL" id="KAG5280356.1"/>
    </source>
</evidence>
<dbReference type="AlphaFoldDB" id="A0AAV6H3N5"/>
<feature type="transmembrane region" description="Helical" evidence="1">
    <location>
        <begin position="32"/>
        <end position="61"/>
    </location>
</feature>
<gene>
    <name evidence="2" type="ORF">AALO_G00088190</name>
</gene>
<keyword evidence="1" id="KW-0472">Membrane</keyword>
<evidence type="ECO:0000256" key="1">
    <source>
        <dbReference type="SAM" id="Phobius"/>
    </source>
</evidence>
<proteinExistence type="predicted"/>
<name>A0AAV6H3N5_9TELE</name>
<protein>
    <recommendedName>
        <fullName evidence="4">Small integral membrane protein 8</fullName>
    </recommendedName>
</protein>
<dbReference type="EMBL" id="JADWDJ010000006">
    <property type="protein sequence ID" value="KAG5280356.1"/>
    <property type="molecule type" value="Genomic_DNA"/>
</dbReference>
<dbReference type="Proteomes" id="UP000823561">
    <property type="component" value="Chromosome 6"/>
</dbReference>
<reference evidence="2" key="1">
    <citation type="submission" date="2020-10" db="EMBL/GenBank/DDBJ databases">
        <title>Chromosome-scale genome assembly of the Allis shad, Alosa alosa.</title>
        <authorList>
            <person name="Margot Z."/>
            <person name="Christophe K."/>
            <person name="Cabau C."/>
            <person name="Louis A."/>
            <person name="Berthelot C."/>
            <person name="Parey E."/>
            <person name="Roest Crollius H."/>
            <person name="Montfort J."/>
            <person name="Robinson-Rechavi M."/>
            <person name="Bucao C."/>
            <person name="Bouchez O."/>
            <person name="Gislard M."/>
            <person name="Lluch J."/>
            <person name="Milhes M."/>
            <person name="Lampietro C."/>
            <person name="Lopez Roques C."/>
            <person name="Donnadieu C."/>
            <person name="Braasch I."/>
            <person name="Desvignes T."/>
            <person name="Postlethwait J."/>
            <person name="Bobe J."/>
            <person name="Guiguen Y."/>
        </authorList>
    </citation>
    <scope>NUCLEOTIDE SEQUENCE</scope>
    <source>
        <strain evidence="2">M-15738</strain>
        <tissue evidence="2">Blood</tissue>
    </source>
</reference>
<evidence type="ECO:0008006" key="4">
    <source>
        <dbReference type="Google" id="ProtNLM"/>
    </source>
</evidence>
<accession>A0AAV6H3N5</accession>
<keyword evidence="1" id="KW-1133">Transmembrane helix</keyword>
<comment type="caution">
    <text evidence="2">The sequence shown here is derived from an EMBL/GenBank/DDBJ whole genome shotgun (WGS) entry which is preliminary data.</text>
</comment>
<keyword evidence="3" id="KW-1185">Reference proteome</keyword>
<organism evidence="2 3">
    <name type="scientific">Alosa alosa</name>
    <name type="common">allis shad</name>
    <dbReference type="NCBI Taxonomy" id="278164"/>
    <lineage>
        <taxon>Eukaryota</taxon>
        <taxon>Metazoa</taxon>
        <taxon>Chordata</taxon>
        <taxon>Craniata</taxon>
        <taxon>Vertebrata</taxon>
        <taxon>Euteleostomi</taxon>
        <taxon>Actinopterygii</taxon>
        <taxon>Neopterygii</taxon>
        <taxon>Teleostei</taxon>
        <taxon>Clupei</taxon>
        <taxon>Clupeiformes</taxon>
        <taxon>Clupeoidei</taxon>
        <taxon>Clupeidae</taxon>
        <taxon>Alosa</taxon>
    </lineage>
</organism>